<dbReference type="InterPro" id="IPR006685">
    <property type="entry name" value="MscS_channel_2nd"/>
</dbReference>
<evidence type="ECO:0000259" key="9">
    <source>
        <dbReference type="Pfam" id="PF13458"/>
    </source>
</evidence>
<reference evidence="10" key="1">
    <citation type="submission" date="2019-02" db="EMBL/GenBank/DDBJ databases">
        <authorList>
            <person name="Gruber-Vodicka R. H."/>
            <person name="Seah K. B. B."/>
        </authorList>
    </citation>
    <scope>NUCLEOTIDE SEQUENCE</scope>
    <source>
        <strain evidence="10">BECK_BZ197</strain>
    </source>
</reference>
<keyword evidence="5 7" id="KW-1133">Transmembrane helix</keyword>
<gene>
    <name evidence="10" type="ORF">BECKMB1821G_GA0114241_100310</name>
</gene>
<feature type="transmembrane region" description="Helical" evidence="7">
    <location>
        <begin position="784"/>
        <end position="803"/>
    </location>
</feature>
<protein>
    <submittedName>
        <fullName evidence="10">ABC-type branched-chain amino acid transport system, substrate-binding protein</fullName>
    </submittedName>
</protein>
<feature type="domain" description="Mechanosensitive ion channel MscS" evidence="8">
    <location>
        <begin position="904"/>
        <end position="969"/>
    </location>
</feature>
<evidence type="ECO:0000256" key="7">
    <source>
        <dbReference type="SAM" id="Phobius"/>
    </source>
</evidence>
<dbReference type="PANTHER" id="PTHR47151:SF2">
    <property type="entry name" value="AMINO ACID BINDING PROTEIN"/>
    <property type="match status" value="1"/>
</dbReference>
<comment type="subcellular location">
    <subcellularLocation>
        <location evidence="1">Membrane</location>
    </subcellularLocation>
</comment>
<accession>A0A450X0H9</accession>
<dbReference type="InterPro" id="IPR010920">
    <property type="entry name" value="LSM_dom_sf"/>
</dbReference>
<feature type="domain" description="Leucine-binding protein" evidence="9">
    <location>
        <begin position="94"/>
        <end position="443"/>
    </location>
</feature>
<proteinExistence type="inferred from homology"/>
<evidence type="ECO:0000256" key="3">
    <source>
        <dbReference type="ARBA" id="ARBA00022692"/>
    </source>
</evidence>
<evidence type="ECO:0000259" key="8">
    <source>
        <dbReference type="Pfam" id="PF00924"/>
    </source>
</evidence>
<evidence type="ECO:0000256" key="6">
    <source>
        <dbReference type="ARBA" id="ARBA00023136"/>
    </source>
</evidence>
<dbReference type="InterPro" id="IPR028082">
    <property type="entry name" value="Peripla_BP_I"/>
</dbReference>
<feature type="transmembrane region" description="Helical" evidence="7">
    <location>
        <begin position="823"/>
        <end position="844"/>
    </location>
</feature>
<keyword evidence="3 7" id="KW-0812">Transmembrane</keyword>
<organism evidence="10">
    <name type="scientific">Candidatus Kentrum sp. MB</name>
    <dbReference type="NCBI Taxonomy" id="2138164"/>
    <lineage>
        <taxon>Bacteria</taxon>
        <taxon>Pseudomonadati</taxon>
        <taxon>Pseudomonadota</taxon>
        <taxon>Gammaproteobacteria</taxon>
        <taxon>Candidatus Kentrum</taxon>
    </lineage>
</organism>
<evidence type="ECO:0000256" key="2">
    <source>
        <dbReference type="ARBA" id="ARBA00010062"/>
    </source>
</evidence>
<feature type="transmembrane region" description="Helical" evidence="7">
    <location>
        <begin position="754"/>
        <end position="772"/>
    </location>
</feature>
<dbReference type="EMBL" id="CAADFO010000003">
    <property type="protein sequence ID" value="VFK22809.1"/>
    <property type="molecule type" value="Genomic_DNA"/>
</dbReference>
<dbReference type="AlphaFoldDB" id="A0A450X0H9"/>
<feature type="transmembrane region" description="Helical" evidence="7">
    <location>
        <begin position="856"/>
        <end position="876"/>
    </location>
</feature>
<dbReference type="GO" id="GO:0008381">
    <property type="term" value="F:mechanosensitive monoatomic ion channel activity"/>
    <property type="evidence" value="ECO:0007669"/>
    <property type="project" value="UniProtKB-ARBA"/>
</dbReference>
<sequence>MPNTTCFIYPLPARGKIDGKRMALGGVMGSVCRMLVGIGCVFFLMAMAMTVFGEVTPDNVWARDVCRYPDGFSLEDRTDSIVVALAAPLRTEKGQEMLRGSRLQVDEFNDTEEIAGKRIVLLVCDDGLAHGLEHGKGEEGKRWEALAHRIADSEALVVVGHRSSNASIAAGGVYEAKRIPAITGTAQADDVTRGNDWYFSMIPQSSLYSTHIVHYATQLLGHKRFGIVYVDNPFGKGLKNSFEDALLEDEMERPKIWRLPEGRERDKRIPEIVRELGGKGLDAVFLAVDDKNVVPLIEAMKDRSVDIPVLGGANMSKTSFPLLFEGFSKERATPGYYTDGILAPAYFMFDVAGRGADIFVNRYEARFPEYKADTGAISTYDAMGLALEAIKKSYAQGNNKEERRARVRDYIVGLHKESGNFYEGAMGKVFFDARGNAVRDIPIALLWNREVISAPAQLAEITDPKRLDSLKKTSARDRESDGTKGPIFKIASRDKTEFFQGIDAVYVGVRINRIDNIDAEDLTYDLDAYLWFRFNNDPELDLRVSGDEPEEDTEKKYLVMEEGRERSPEEGWKDGGKRYLVVKESEQGQEPGNEEGYLGNIEFLNVVGKPGIVREDSVAPGPRIGEMGYSLYRIQGRFRSLFDPEFYTYGERTLELNFRHKRLPRERLIFVQDVLGIDETEGNTESVRKRILPPFSGWEIKEISYYPDTMDTPTLGNPELFGKRSDKVEFSRYNANVTIQKIGFSIMGISPSRFLLHFMGLVLVTMVLLLLYLKHNKHIKRPWFTHPAIYVLFLIGGEMALLYWNAGNMNLYYLNFITKTMDILWWVILGIVLSFTVNVFMFMPLERSAGRKIPSIITRTTAFSIHLFMLFGIFAFVFDYKVTSLLATSGLLAMILGLALQTNLSNIFSGIAINLERPFRVGDWVKIGDFDEGRVINVTWRSIRIRTTNNHIISVPNSTAAETVTHNFTPHPIEKRQENSALIGDKDYFTLRLIVQTRSEEDPSRVKFLINEVVREGASEEKGILLEPAPIISLLSIREHSGGGFVAEYEVMVSIEDYEKKDLYSDRIWHGIWNRLSDTKGLPSAFVGA</sequence>
<feature type="transmembrane region" description="Helical" evidence="7">
    <location>
        <begin position="31"/>
        <end position="53"/>
    </location>
</feature>
<dbReference type="InterPro" id="IPR028081">
    <property type="entry name" value="Leu-bd"/>
</dbReference>
<dbReference type="Pfam" id="PF13458">
    <property type="entry name" value="Peripla_BP_6"/>
    <property type="match status" value="1"/>
</dbReference>
<evidence type="ECO:0000256" key="1">
    <source>
        <dbReference type="ARBA" id="ARBA00004370"/>
    </source>
</evidence>
<dbReference type="InterPro" id="IPR023408">
    <property type="entry name" value="MscS_beta-dom_sf"/>
</dbReference>
<dbReference type="SUPFAM" id="SSF53822">
    <property type="entry name" value="Periplasmic binding protein-like I"/>
    <property type="match status" value="1"/>
</dbReference>
<keyword evidence="4" id="KW-0732">Signal</keyword>
<dbReference type="SUPFAM" id="SSF50182">
    <property type="entry name" value="Sm-like ribonucleoproteins"/>
    <property type="match status" value="1"/>
</dbReference>
<dbReference type="Gene3D" id="1.10.287.1260">
    <property type="match status" value="1"/>
</dbReference>
<dbReference type="GO" id="GO:0016020">
    <property type="term" value="C:membrane"/>
    <property type="evidence" value="ECO:0007669"/>
    <property type="project" value="UniProtKB-SubCell"/>
</dbReference>
<comment type="similarity">
    <text evidence="2">Belongs to the leucine-binding protein family.</text>
</comment>
<evidence type="ECO:0000256" key="5">
    <source>
        <dbReference type="ARBA" id="ARBA00022989"/>
    </source>
</evidence>
<evidence type="ECO:0000256" key="4">
    <source>
        <dbReference type="ARBA" id="ARBA00022729"/>
    </source>
</evidence>
<dbReference type="Gene3D" id="2.30.30.60">
    <property type="match status" value="1"/>
</dbReference>
<dbReference type="Gene3D" id="3.40.50.2300">
    <property type="match status" value="2"/>
</dbReference>
<name>A0A450X0H9_9GAMM</name>
<dbReference type="PANTHER" id="PTHR47151">
    <property type="entry name" value="LEU/ILE/VAL-BINDING ABC TRANSPORTER SUBUNIT"/>
    <property type="match status" value="1"/>
</dbReference>
<evidence type="ECO:0000313" key="10">
    <source>
        <dbReference type="EMBL" id="VFK22809.1"/>
    </source>
</evidence>
<dbReference type="Pfam" id="PF00924">
    <property type="entry name" value="MS_channel_2nd"/>
    <property type="match status" value="1"/>
</dbReference>
<keyword evidence="6 7" id="KW-0472">Membrane</keyword>